<comment type="similarity">
    <text evidence="1 8">Belongs to the SOS response-associated peptidase family.</text>
</comment>
<keyword evidence="2 8" id="KW-0645">Protease</keyword>
<dbReference type="Proteomes" id="UP000534294">
    <property type="component" value="Unassembled WGS sequence"/>
</dbReference>
<evidence type="ECO:0000256" key="3">
    <source>
        <dbReference type="ARBA" id="ARBA00022763"/>
    </source>
</evidence>
<gene>
    <name evidence="10" type="ORF">HNQ64_000403</name>
</gene>
<dbReference type="GO" id="GO:0003697">
    <property type="term" value="F:single-stranded DNA binding"/>
    <property type="evidence" value="ECO:0007669"/>
    <property type="project" value="InterPro"/>
</dbReference>
<keyword evidence="4 8" id="KW-0378">Hydrolase</keyword>
<dbReference type="EC" id="3.4.-.-" evidence="8"/>
<protein>
    <recommendedName>
        <fullName evidence="8">Abasic site processing protein</fullName>
        <ecNumber evidence="8">3.4.-.-</ecNumber>
    </recommendedName>
</protein>
<dbReference type="InterPro" id="IPR003738">
    <property type="entry name" value="SRAP"/>
</dbReference>
<name>A0A7W8DN48_9BACT</name>
<reference evidence="10 11" key="1">
    <citation type="submission" date="2020-08" db="EMBL/GenBank/DDBJ databases">
        <title>Genomic Encyclopedia of Type Strains, Phase IV (KMG-IV): sequencing the most valuable type-strain genomes for metagenomic binning, comparative biology and taxonomic classification.</title>
        <authorList>
            <person name="Goeker M."/>
        </authorList>
    </citation>
    <scope>NUCLEOTIDE SEQUENCE [LARGE SCALE GENOMIC DNA]</scope>
    <source>
        <strain evidence="10 11">DSM 12251</strain>
    </source>
</reference>
<keyword evidence="6" id="KW-0238">DNA-binding</keyword>
<comment type="caution">
    <text evidence="10">The sequence shown here is derived from an EMBL/GenBank/DDBJ whole genome shotgun (WGS) entry which is preliminary data.</text>
</comment>
<evidence type="ECO:0000256" key="9">
    <source>
        <dbReference type="SAM" id="MobiDB-lite"/>
    </source>
</evidence>
<keyword evidence="3" id="KW-0227">DNA damage</keyword>
<dbReference type="Pfam" id="PF02586">
    <property type="entry name" value="SRAP"/>
    <property type="match status" value="1"/>
</dbReference>
<proteinExistence type="inferred from homology"/>
<dbReference type="EMBL" id="JACHIF010000001">
    <property type="protein sequence ID" value="MBB5036169.1"/>
    <property type="molecule type" value="Genomic_DNA"/>
</dbReference>
<evidence type="ECO:0000256" key="5">
    <source>
        <dbReference type="ARBA" id="ARBA00023124"/>
    </source>
</evidence>
<dbReference type="GO" id="GO:0006508">
    <property type="term" value="P:proteolysis"/>
    <property type="evidence" value="ECO:0007669"/>
    <property type="project" value="UniProtKB-KW"/>
</dbReference>
<accession>A0A7W8DN48</accession>
<evidence type="ECO:0000256" key="6">
    <source>
        <dbReference type="ARBA" id="ARBA00023125"/>
    </source>
</evidence>
<dbReference type="GO" id="GO:0106300">
    <property type="term" value="P:protein-DNA covalent cross-linking repair"/>
    <property type="evidence" value="ECO:0007669"/>
    <property type="project" value="InterPro"/>
</dbReference>
<keyword evidence="7" id="KW-0456">Lyase</keyword>
<dbReference type="PANTHER" id="PTHR13604:SF0">
    <property type="entry name" value="ABASIC SITE PROCESSING PROTEIN HMCES"/>
    <property type="match status" value="1"/>
</dbReference>
<dbReference type="RefSeq" id="WP_184204683.1">
    <property type="nucleotide sequence ID" value="NZ_JACHIF010000001.1"/>
</dbReference>
<dbReference type="GO" id="GO:0008233">
    <property type="term" value="F:peptidase activity"/>
    <property type="evidence" value="ECO:0007669"/>
    <property type="project" value="UniProtKB-KW"/>
</dbReference>
<evidence type="ECO:0000313" key="11">
    <source>
        <dbReference type="Proteomes" id="UP000534294"/>
    </source>
</evidence>
<evidence type="ECO:0000256" key="2">
    <source>
        <dbReference type="ARBA" id="ARBA00022670"/>
    </source>
</evidence>
<dbReference type="Gene3D" id="3.90.1680.10">
    <property type="entry name" value="SOS response associated peptidase-like"/>
    <property type="match status" value="1"/>
</dbReference>
<feature type="region of interest" description="Disordered" evidence="9">
    <location>
        <begin position="233"/>
        <end position="264"/>
    </location>
</feature>
<organism evidence="10 11">
    <name type="scientific">Prosthecobacter dejongeii</name>
    <dbReference type="NCBI Taxonomy" id="48465"/>
    <lineage>
        <taxon>Bacteria</taxon>
        <taxon>Pseudomonadati</taxon>
        <taxon>Verrucomicrobiota</taxon>
        <taxon>Verrucomicrobiia</taxon>
        <taxon>Verrucomicrobiales</taxon>
        <taxon>Verrucomicrobiaceae</taxon>
        <taxon>Prosthecobacter</taxon>
    </lineage>
</organism>
<dbReference type="PANTHER" id="PTHR13604">
    <property type="entry name" value="DC12-RELATED"/>
    <property type="match status" value="1"/>
</dbReference>
<dbReference type="InterPro" id="IPR036590">
    <property type="entry name" value="SRAP-like"/>
</dbReference>
<dbReference type="SUPFAM" id="SSF143081">
    <property type="entry name" value="BB1717-like"/>
    <property type="match status" value="1"/>
</dbReference>
<keyword evidence="11" id="KW-1185">Reference proteome</keyword>
<evidence type="ECO:0000256" key="1">
    <source>
        <dbReference type="ARBA" id="ARBA00008136"/>
    </source>
</evidence>
<evidence type="ECO:0000256" key="8">
    <source>
        <dbReference type="RuleBase" id="RU364100"/>
    </source>
</evidence>
<evidence type="ECO:0000256" key="7">
    <source>
        <dbReference type="ARBA" id="ARBA00023239"/>
    </source>
</evidence>
<evidence type="ECO:0000256" key="4">
    <source>
        <dbReference type="ARBA" id="ARBA00022801"/>
    </source>
</evidence>
<sequence length="264" mass="29564">MCSRLNQLAQLPLLVIEGEAKPAKRRKAKPQEDVRSQNAFLHNLCPTDYADVFTLNAGQLTAERMRFGLIPTWAKGTKAEVVKKFRLTFNARSETIFDLASFRTPIKSRRCLIPVQGWHEWPDRTTPYFIHQVDDAPLMFAGIWDSWESAYPEDCESGPVITSMSVVTTPPGRYLGKFHDRCPLILEGEEAMDWMSDGLAPEDVRALIRPYESDRLEAYRVAPASVVPKNKSAKSLVPISPPVPQTGDLPVADGNETPELGLEL</sequence>
<dbReference type="GO" id="GO:0016829">
    <property type="term" value="F:lyase activity"/>
    <property type="evidence" value="ECO:0007669"/>
    <property type="project" value="UniProtKB-KW"/>
</dbReference>
<evidence type="ECO:0000313" key="10">
    <source>
        <dbReference type="EMBL" id="MBB5036169.1"/>
    </source>
</evidence>
<keyword evidence="5" id="KW-0190">Covalent protein-DNA linkage</keyword>
<dbReference type="AlphaFoldDB" id="A0A7W8DN48"/>